<evidence type="ECO:0000313" key="8">
    <source>
        <dbReference type="Proteomes" id="UP000092584"/>
    </source>
</evidence>
<comment type="subcellular location">
    <subcellularLocation>
        <location evidence="1">Cell envelope</location>
    </subcellularLocation>
</comment>
<feature type="region of interest" description="Disordered" evidence="5">
    <location>
        <begin position="1"/>
        <end position="20"/>
    </location>
</feature>
<dbReference type="STRING" id="1774273.LPB03_01185"/>
<dbReference type="PROSITE" id="PS00194">
    <property type="entry name" value="THIOREDOXIN_1"/>
    <property type="match status" value="1"/>
</dbReference>
<keyword evidence="8" id="KW-1185">Reference proteome</keyword>
<evidence type="ECO:0000256" key="3">
    <source>
        <dbReference type="ARBA" id="ARBA00023157"/>
    </source>
</evidence>
<dbReference type="InterPro" id="IPR012336">
    <property type="entry name" value="Thioredoxin-like_fold"/>
</dbReference>
<evidence type="ECO:0000313" key="7">
    <source>
        <dbReference type="EMBL" id="OBY65520.1"/>
    </source>
</evidence>
<evidence type="ECO:0000259" key="6">
    <source>
        <dbReference type="PROSITE" id="PS51352"/>
    </source>
</evidence>
<evidence type="ECO:0000256" key="1">
    <source>
        <dbReference type="ARBA" id="ARBA00004196"/>
    </source>
</evidence>
<dbReference type="PROSITE" id="PS51352">
    <property type="entry name" value="THIOREDOXIN_2"/>
    <property type="match status" value="1"/>
</dbReference>
<dbReference type="InterPro" id="IPR017937">
    <property type="entry name" value="Thioredoxin_CS"/>
</dbReference>
<proteinExistence type="predicted"/>
<keyword evidence="4" id="KW-0676">Redox-active center</keyword>
<dbReference type="GO" id="GO:0017004">
    <property type="term" value="P:cytochrome complex assembly"/>
    <property type="evidence" value="ECO:0007669"/>
    <property type="project" value="UniProtKB-KW"/>
</dbReference>
<protein>
    <recommendedName>
        <fullName evidence="6">Thioredoxin domain-containing protein</fullName>
    </recommendedName>
</protein>
<accession>A0A1B8U0W9</accession>
<gene>
    <name evidence="7" type="ORF">LPB3_03925</name>
</gene>
<evidence type="ECO:0000256" key="2">
    <source>
        <dbReference type="ARBA" id="ARBA00022748"/>
    </source>
</evidence>
<keyword evidence="2" id="KW-0201">Cytochrome c-type biogenesis</keyword>
<dbReference type="InterPro" id="IPR013766">
    <property type="entry name" value="Thioredoxin_domain"/>
</dbReference>
<dbReference type="Proteomes" id="UP000092584">
    <property type="component" value="Unassembled WGS sequence"/>
</dbReference>
<feature type="domain" description="Thioredoxin" evidence="6">
    <location>
        <begin position="319"/>
        <end position="472"/>
    </location>
</feature>
<keyword evidence="3" id="KW-1015">Disulfide bond</keyword>
<dbReference type="PANTHER" id="PTHR42852:SF6">
    <property type="entry name" value="THIOL:DISULFIDE INTERCHANGE PROTEIN DSBE"/>
    <property type="match status" value="1"/>
</dbReference>
<dbReference type="SUPFAM" id="SSF52833">
    <property type="entry name" value="Thioredoxin-like"/>
    <property type="match status" value="1"/>
</dbReference>
<evidence type="ECO:0000256" key="5">
    <source>
        <dbReference type="SAM" id="MobiDB-lite"/>
    </source>
</evidence>
<reference evidence="8" key="1">
    <citation type="submission" date="2016-02" db="EMBL/GenBank/DDBJ databases">
        <authorList>
            <person name="Shin S.-K."/>
            <person name="Yi H."/>
            <person name="Kim E."/>
        </authorList>
    </citation>
    <scope>NUCLEOTIDE SEQUENCE [LARGE SCALE GENOMIC DNA]</scope>
    <source>
        <strain evidence="8">LPB0003</strain>
    </source>
</reference>
<dbReference type="Gene3D" id="3.40.30.10">
    <property type="entry name" value="Glutaredoxin"/>
    <property type="match status" value="1"/>
</dbReference>
<dbReference type="GO" id="GO:0030313">
    <property type="term" value="C:cell envelope"/>
    <property type="evidence" value="ECO:0007669"/>
    <property type="project" value="UniProtKB-SubCell"/>
</dbReference>
<dbReference type="AlphaFoldDB" id="A0A1B8U0W9"/>
<comment type="caution">
    <text evidence="7">The sequence shown here is derived from an EMBL/GenBank/DDBJ whole genome shotgun (WGS) entry which is preliminary data.</text>
</comment>
<evidence type="ECO:0000256" key="4">
    <source>
        <dbReference type="ARBA" id="ARBA00023284"/>
    </source>
</evidence>
<dbReference type="KEGG" id="pob:LPB03_01185"/>
<dbReference type="Pfam" id="PF13905">
    <property type="entry name" value="Thioredoxin_8"/>
    <property type="match status" value="1"/>
</dbReference>
<organism evidence="7 8">
    <name type="scientific">Polaribacter vadi</name>
    <dbReference type="NCBI Taxonomy" id="1774273"/>
    <lineage>
        <taxon>Bacteria</taxon>
        <taxon>Pseudomonadati</taxon>
        <taxon>Bacteroidota</taxon>
        <taxon>Flavobacteriia</taxon>
        <taxon>Flavobacteriales</taxon>
        <taxon>Flavobacteriaceae</taxon>
    </lineage>
</organism>
<name>A0A1B8U0W9_9FLAO</name>
<dbReference type="InterPro" id="IPR050553">
    <property type="entry name" value="Thioredoxin_ResA/DsbE_sf"/>
</dbReference>
<sequence>MLGCSEKKDKSSKIKEEPKKSTIRNEVYISLNDFSEPLSLNVKNDKNQMKPDLITISNKTNSNDIIIPTDNIVEILIANKLYITKAQFKKGDSVFIAKKIITKNNQNIDYPFFNVKNVNLYELNFDYYVALNSPTRSSYVIHNINTKLNKRLRRFSIDEVIENTKKTADSLLKRNLITDEFYKKENFELLFFKKNMKIKNSLKTKQKNIELSLEKIDDIENITPNSNYINYLISKVKYDHFFNEGIRVKNSEVLKYLIINKPFEYNDKLEYLIYDNLLSNIYNLEKENLDKILKKLENDNQIKLVNKYKNIKTNENKDLELMKKLSSLKEKILEFNSNDNIQSAMSFDKMLEREKGKLVLIDYWASWCAPCRKEMPSLRKIKKEIDSTRFSVISISIDDKISLWKKAAKQEILTEKSFLLLDHKNSEIIKKYKITTIPRYMLFDKNGVLISDNVMKPSEEKFKDFILKSLNN</sequence>
<dbReference type="InterPro" id="IPR036249">
    <property type="entry name" value="Thioredoxin-like_sf"/>
</dbReference>
<dbReference type="EMBL" id="LSFM01000018">
    <property type="protein sequence ID" value="OBY65520.1"/>
    <property type="molecule type" value="Genomic_DNA"/>
</dbReference>
<dbReference type="CDD" id="cd02966">
    <property type="entry name" value="TlpA_like_family"/>
    <property type="match status" value="1"/>
</dbReference>
<dbReference type="PANTHER" id="PTHR42852">
    <property type="entry name" value="THIOL:DISULFIDE INTERCHANGE PROTEIN DSBE"/>
    <property type="match status" value="1"/>
</dbReference>